<name>A0A559IHG1_9BACL</name>
<dbReference type="Gene3D" id="3.40.50.150">
    <property type="entry name" value="Vaccinia Virus protein VP39"/>
    <property type="match status" value="1"/>
</dbReference>
<feature type="domain" description="Methyltransferase type 11" evidence="4">
    <location>
        <begin position="46"/>
        <end position="142"/>
    </location>
</feature>
<gene>
    <name evidence="5" type="ORF">FPZ44_21535</name>
</gene>
<dbReference type="InterPro" id="IPR029063">
    <property type="entry name" value="SAM-dependent_MTases_sf"/>
</dbReference>
<dbReference type="AlphaFoldDB" id="A0A559IHG1"/>
<evidence type="ECO:0000313" key="6">
    <source>
        <dbReference type="Proteomes" id="UP000318102"/>
    </source>
</evidence>
<dbReference type="Pfam" id="PF08241">
    <property type="entry name" value="Methyltransf_11"/>
    <property type="match status" value="1"/>
</dbReference>
<comment type="caution">
    <text evidence="5">The sequence shown here is derived from an EMBL/GenBank/DDBJ whole genome shotgun (WGS) entry which is preliminary data.</text>
</comment>
<reference evidence="5 6" key="1">
    <citation type="submission" date="2019-07" db="EMBL/GenBank/DDBJ databases">
        <authorList>
            <person name="Kim J."/>
        </authorList>
    </citation>
    <scope>NUCLEOTIDE SEQUENCE [LARGE SCALE GENOMIC DNA]</scope>
    <source>
        <strain evidence="5 6">N4</strain>
    </source>
</reference>
<comment type="similarity">
    <text evidence="1">Belongs to the methyltransferase superfamily.</text>
</comment>
<dbReference type="GO" id="GO:0032259">
    <property type="term" value="P:methylation"/>
    <property type="evidence" value="ECO:0007669"/>
    <property type="project" value="UniProtKB-KW"/>
</dbReference>
<keyword evidence="6" id="KW-1185">Reference proteome</keyword>
<dbReference type="InterPro" id="IPR051052">
    <property type="entry name" value="Diverse_substrate_MTase"/>
</dbReference>
<accession>A0A559IHG1</accession>
<dbReference type="OrthoDB" id="43862at2"/>
<organism evidence="5 6">
    <name type="scientific">Paenibacillus agilis</name>
    <dbReference type="NCBI Taxonomy" id="3020863"/>
    <lineage>
        <taxon>Bacteria</taxon>
        <taxon>Bacillati</taxon>
        <taxon>Bacillota</taxon>
        <taxon>Bacilli</taxon>
        <taxon>Bacillales</taxon>
        <taxon>Paenibacillaceae</taxon>
        <taxon>Paenibacillus</taxon>
    </lineage>
</organism>
<evidence type="ECO:0000256" key="3">
    <source>
        <dbReference type="ARBA" id="ARBA00022679"/>
    </source>
</evidence>
<dbReference type="Proteomes" id="UP000318102">
    <property type="component" value="Unassembled WGS sequence"/>
</dbReference>
<keyword evidence="3" id="KW-0808">Transferase</keyword>
<dbReference type="GO" id="GO:0008757">
    <property type="term" value="F:S-adenosylmethionine-dependent methyltransferase activity"/>
    <property type="evidence" value="ECO:0007669"/>
    <property type="project" value="InterPro"/>
</dbReference>
<dbReference type="RefSeq" id="WP_144993826.1">
    <property type="nucleotide sequence ID" value="NZ_VNJK01000004.1"/>
</dbReference>
<evidence type="ECO:0000256" key="2">
    <source>
        <dbReference type="ARBA" id="ARBA00022603"/>
    </source>
</evidence>
<dbReference type="PANTHER" id="PTHR44942:SF4">
    <property type="entry name" value="METHYLTRANSFERASE TYPE 11 DOMAIN-CONTAINING PROTEIN"/>
    <property type="match status" value="1"/>
</dbReference>
<protein>
    <submittedName>
        <fullName evidence="5">Methyltransferase domain-containing protein</fullName>
    </submittedName>
</protein>
<evidence type="ECO:0000256" key="1">
    <source>
        <dbReference type="ARBA" id="ARBA00008361"/>
    </source>
</evidence>
<proteinExistence type="inferred from homology"/>
<dbReference type="CDD" id="cd02440">
    <property type="entry name" value="AdoMet_MTases"/>
    <property type="match status" value="1"/>
</dbReference>
<dbReference type="PANTHER" id="PTHR44942">
    <property type="entry name" value="METHYLTRANSF_11 DOMAIN-CONTAINING PROTEIN"/>
    <property type="match status" value="1"/>
</dbReference>
<evidence type="ECO:0000259" key="4">
    <source>
        <dbReference type="Pfam" id="PF08241"/>
    </source>
</evidence>
<dbReference type="SUPFAM" id="SSF53335">
    <property type="entry name" value="S-adenosyl-L-methionine-dependent methyltransferases"/>
    <property type="match status" value="1"/>
</dbReference>
<keyword evidence="2 5" id="KW-0489">Methyltransferase</keyword>
<evidence type="ECO:0000313" key="5">
    <source>
        <dbReference type="EMBL" id="TVX87084.1"/>
    </source>
</evidence>
<dbReference type="EMBL" id="VNJK01000004">
    <property type="protein sequence ID" value="TVX87084.1"/>
    <property type="molecule type" value="Genomic_DNA"/>
</dbReference>
<sequence length="257" mass="29355">MDIKKQVMQQFGQHASKYVSSQTHAKGKDLDLLVMLALSENHSSVLDIATGGGHVANALAPYAKQIIAYDMTPEILASAESFITGNGHQHVRFVEGDAEQLPFADQSFDIVTCRIAAHHFPNVHSFIQESYRVLKRNGRLLIIDNVAPESDLLDQFYNTVEKKRDPSHNRAFKKGEWMHSLESIGFTIESMYTFPKTFAFDEWFKRMGQSEQVRQELTQLMLEAPYETKHYFRIQTSREQIVSFRGQSALIQAKKEV</sequence>
<dbReference type="InterPro" id="IPR013216">
    <property type="entry name" value="Methyltransf_11"/>
</dbReference>